<dbReference type="AlphaFoldDB" id="A0A0F9AD14"/>
<reference evidence="1" key="1">
    <citation type="journal article" date="2015" name="Nature">
        <title>Complex archaea that bridge the gap between prokaryotes and eukaryotes.</title>
        <authorList>
            <person name="Spang A."/>
            <person name="Saw J.H."/>
            <person name="Jorgensen S.L."/>
            <person name="Zaremba-Niedzwiedzka K."/>
            <person name="Martijn J."/>
            <person name="Lind A.E."/>
            <person name="van Eijk R."/>
            <person name="Schleper C."/>
            <person name="Guy L."/>
            <person name="Ettema T.J."/>
        </authorList>
    </citation>
    <scope>NUCLEOTIDE SEQUENCE</scope>
</reference>
<evidence type="ECO:0000313" key="1">
    <source>
        <dbReference type="EMBL" id="KKL07290.1"/>
    </source>
</evidence>
<proteinExistence type="predicted"/>
<feature type="non-terminal residue" evidence="1">
    <location>
        <position position="102"/>
    </location>
</feature>
<gene>
    <name evidence="1" type="ORF">LCGC14_2587520</name>
</gene>
<dbReference type="EMBL" id="LAZR01043351">
    <property type="protein sequence ID" value="KKL07290.1"/>
    <property type="molecule type" value="Genomic_DNA"/>
</dbReference>
<name>A0A0F9AD14_9ZZZZ</name>
<accession>A0A0F9AD14</accession>
<sequence>MHYERWRVHGSPYTLKKLANGTHATCTLDGCDKPHRAREWCLMHWTRWQRYGDPLKRLKVAQGEFETCTIDGCPRPYKSKGLCHIHYNSLIAKPKRRVLQRG</sequence>
<comment type="caution">
    <text evidence="1">The sequence shown here is derived from an EMBL/GenBank/DDBJ whole genome shotgun (WGS) entry which is preliminary data.</text>
</comment>
<protein>
    <submittedName>
        <fullName evidence="1">Uncharacterized protein</fullName>
    </submittedName>
</protein>
<organism evidence="1">
    <name type="scientific">marine sediment metagenome</name>
    <dbReference type="NCBI Taxonomy" id="412755"/>
    <lineage>
        <taxon>unclassified sequences</taxon>
        <taxon>metagenomes</taxon>
        <taxon>ecological metagenomes</taxon>
    </lineage>
</organism>